<gene>
    <name evidence="1" type="ORF">SAMN05216298_0439</name>
</gene>
<organism evidence="1 2">
    <name type="scientific">Glycomyces sambucus</name>
    <dbReference type="NCBI Taxonomy" id="380244"/>
    <lineage>
        <taxon>Bacteria</taxon>
        <taxon>Bacillati</taxon>
        <taxon>Actinomycetota</taxon>
        <taxon>Actinomycetes</taxon>
        <taxon>Glycomycetales</taxon>
        <taxon>Glycomycetaceae</taxon>
        <taxon>Glycomyces</taxon>
    </lineage>
</organism>
<dbReference type="EMBL" id="FNGF01000001">
    <property type="protein sequence ID" value="SDK53302.1"/>
    <property type="molecule type" value="Genomic_DNA"/>
</dbReference>
<evidence type="ECO:0000313" key="2">
    <source>
        <dbReference type="Proteomes" id="UP000198662"/>
    </source>
</evidence>
<accession>A0A1G9CNQ8</accession>
<evidence type="ECO:0000313" key="1">
    <source>
        <dbReference type="EMBL" id="SDK53302.1"/>
    </source>
</evidence>
<dbReference type="RefSeq" id="WP_091041981.1">
    <property type="nucleotide sequence ID" value="NZ_FNGF01000001.1"/>
</dbReference>
<name>A0A1G9CNQ8_9ACTN</name>
<reference evidence="2" key="1">
    <citation type="submission" date="2016-10" db="EMBL/GenBank/DDBJ databases">
        <authorList>
            <person name="Varghese N."/>
            <person name="Submissions S."/>
        </authorList>
    </citation>
    <scope>NUCLEOTIDE SEQUENCE [LARGE SCALE GENOMIC DNA]</scope>
    <source>
        <strain evidence="2">CGMCC 4.3147</strain>
    </source>
</reference>
<dbReference type="STRING" id="380244.SAMN05216298_0439"/>
<dbReference type="AlphaFoldDB" id="A0A1G9CNQ8"/>
<protein>
    <submittedName>
        <fullName evidence="1">Uncharacterized protein</fullName>
    </submittedName>
</protein>
<sequence>MSGFPDDTPQKSDVDQGLEQIRDDMERFYIDRRLFEIQREARDRGEYSQGGRWSQALDRAVPEELDETACQQIKDDSVSQVTAEYDYLESVYATFFDADQQAQLEHMIGKYVEFYAELDALASSPSIRHLDELLEGWDEAAAVPFQEEFRAPLPGALVRHRDLVGHLLAALEMEAAAQVKLRRAFAEFPGATRSIMGGGGQLSLAHFSIGTAIAALVIPPANTVLSLMGLGASLLAEVEQRTTVSFKMEERSNASFLDLTSEMNKGIELIADSLDTAREKAVETLRSSMESLGLDLERYRTMPNHYVPGGALLD</sequence>
<proteinExistence type="predicted"/>
<keyword evidence="2" id="KW-1185">Reference proteome</keyword>
<dbReference type="Proteomes" id="UP000198662">
    <property type="component" value="Unassembled WGS sequence"/>
</dbReference>